<dbReference type="Proteomes" id="UP000642468">
    <property type="component" value="Unassembled WGS sequence"/>
</dbReference>
<dbReference type="RefSeq" id="WP_190785660.1">
    <property type="nucleotide sequence ID" value="NZ_JACWZZ010000004.1"/>
</dbReference>
<proteinExistence type="predicted"/>
<accession>A0ABR8JIQ1</accession>
<evidence type="ECO:0000313" key="2">
    <source>
        <dbReference type="EMBL" id="MBD2716715.1"/>
    </source>
</evidence>
<dbReference type="EMBL" id="JACWZZ010000004">
    <property type="protein sequence ID" value="MBD2716715.1"/>
    <property type="molecule type" value="Genomic_DNA"/>
</dbReference>
<evidence type="ECO:0000313" key="3">
    <source>
        <dbReference type="Proteomes" id="UP000642468"/>
    </source>
</evidence>
<reference evidence="2 3" key="1">
    <citation type="submission" date="2020-09" db="EMBL/GenBank/DDBJ databases">
        <authorList>
            <person name="Kim M.K."/>
        </authorList>
    </citation>
    <scope>NUCLEOTIDE SEQUENCE [LARGE SCALE GENOMIC DNA]</scope>
    <source>
        <strain evidence="2 3">BT646</strain>
    </source>
</reference>
<name>A0ABR8JIQ1_9BACT</name>
<gene>
    <name evidence="2" type="ORF">IC231_16830</name>
</gene>
<protein>
    <submittedName>
        <fullName evidence="2">DUF4935 domain-containing protein</fullName>
    </submittedName>
</protein>
<comment type="caution">
    <text evidence="2">The sequence shown here is derived from an EMBL/GenBank/DDBJ whole genome shotgun (WGS) entry which is preliminary data.</text>
</comment>
<dbReference type="Pfam" id="PF16289">
    <property type="entry name" value="PIN_12"/>
    <property type="match status" value="1"/>
</dbReference>
<sequence length="384" mass="44948">MYIVIDTNIFFNDWTLHKDLAQAFLDYVRKTRTKVMMPRVVMDEVRVNYRQELEERIKSYERSCRELNGMELQRTELTDLSIDIDAKLDEYVEYILERLRIDEGNDIIDYSAGLLEKVTGRAIHKRSPFNSVNQREFKDALIWESVLEVAAFIEENHEQQPDDRGLTFISNDRAFSISKDKPKILHPELKEDLMDFPNVDFNFYNDFESFVAAHHTPIAAITKEAVLNHIEASDFLSKFFDDVIVNLDEAVELIKGYNPSLEFPHLHDELYNKIVSRQDASIARQLLMFVYLYKEPEKTIVFQRLEVLQLAEVSYYEPYVSTEISKITLKLSFRVQVTIPYENQAFGEVSIDNADLNPGPGIYILRPPSEQRIAKSIRVFPRRK</sequence>
<dbReference type="InterPro" id="IPR032557">
    <property type="entry name" value="DUF4935"/>
</dbReference>
<keyword evidence="3" id="KW-1185">Reference proteome</keyword>
<evidence type="ECO:0000259" key="1">
    <source>
        <dbReference type="Pfam" id="PF16289"/>
    </source>
</evidence>
<feature type="domain" description="DUF4935" evidence="1">
    <location>
        <begin position="3"/>
        <end position="175"/>
    </location>
</feature>
<organism evidence="2 3">
    <name type="scientific">Hymenobacter duratus</name>
    <dbReference type="NCBI Taxonomy" id="2771356"/>
    <lineage>
        <taxon>Bacteria</taxon>
        <taxon>Pseudomonadati</taxon>
        <taxon>Bacteroidota</taxon>
        <taxon>Cytophagia</taxon>
        <taxon>Cytophagales</taxon>
        <taxon>Hymenobacteraceae</taxon>
        <taxon>Hymenobacter</taxon>
    </lineage>
</organism>